<dbReference type="SMART" id="SM00862">
    <property type="entry name" value="Trans_reg_C"/>
    <property type="match status" value="1"/>
</dbReference>
<dbReference type="EMBL" id="SMLB01000071">
    <property type="protein sequence ID" value="TDD64328.1"/>
    <property type="molecule type" value="Genomic_DNA"/>
</dbReference>
<feature type="compositionally biased region" description="Low complexity" evidence="2">
    <location>
        <begin position="16"/>
        <end position="27"/>
    </location>
</feature>
<keyword evidence="5" id="KW-1185">Reference proteome</keyword>
<dbReference type="GO" id="GO:0006355">
    <property type="term" value="P:regulation of DNA-templated transcription"/>
    <property type="evidence" value="ECO:0007669"/>
    <property type="project" value="InterPro"/>
</dbReference>
<accession>A0A4R4ZY71</accession>
<evidence type="ECO:0000313" key="5">
    <source>
        <dbReference type="Proteomes" id="UP000295217"/>
    </source>
</evidence>
<name>A0A4R4ZY71_9ACTN</name>
<comment type="caution">
    <text evidence="4">The sequence shown here is derived from an EMBL/GenBank/DDBJ whole genome shotgun (WGS) entry which is preliminary data.</text>
</comment>
<feature type="region of interest" description="Disordered" evidence="2">
    <location>
        <begin position="1"/>
        <end position="61"/>
    </location>
</feature>
<dbReference type="Gene3D" id="3.30.450.40">
    <property type="match status" value="1"/>
</dbReference>
<feature type="domain" description="OmpR/PhoB-type" evidence="3">
    <location>
        <begin position="333"/>
        <end position="398"/>
    </location>
</feature>
<dbReference type="OrthoDB" id="3928741at2"/>
<feature type="region of interest" description="Disordered" evidence="2">
    <location>
        <begin position="73"/>
        <end position="92"/>
    </location>
</feature>
<organism evidence="4 5">
    <name type="scientific">Jiangella aurantiaca</name>
    <dbReference type="NCBI Taxonomy" id="2530373"/>
    <lineage>
        <taxon>Bacteria</taxon>
        <taxon>Bacillati</taxon>
        <taxon>Actinomycetota</taxon>
        <taxon>Actinomycetes</taxon>
        <taxon>Jiangellales</taxon>
        <taxon>Jiangellaceae</taxon>
        <taxon>Jiangella</taxon>
    </lineage>
</organism>
<dbReference type="Proteomes" id="UP000295217">
    <property type="component" value="Unassembled WGS sequence"/>
</dbReference>
<proteinExistence type="predicted"/>
<dbReference type="AlphaFoldDB" id="A0A4R4ZY71"/>
<protein>
    <submittedName>
        <fullName evidence="4">GAF domain-containing protein</fullName>
    </submittedName>
</protein>
<dbReference type="GO" id="GO:0003677">
    <property type="term" value="F:DNA binding"/>
    <property type="evidence" value="ECO:0007669"/>
    <property type="project" value="UniProtKB-KW"/>
</dbReference>
<dbReference type="GO" id="GO:0000160">
    <property type="term" value="P:phosphorelay signal transduction system"/>
    <property type="evidence" value="ECO:0007669"/>
    <property type="project" value="InterPro"/>
</dbReference>
<dbReference type="InterPro" id="IPR029016">
    <property type="entry name" value="GAF-like_dom_sf"/>
</dbReference>
<dbReference type="InterPro" id="IPR001867">
    <property type="entry name" value="OmpR/PhoB-type_DNA-bd"/>
</dbReference>
<reference evidence="4 5" key="1">
    <citation type="submission" date="2019-02" db="EMBL/GenBank/DDBJ databases">
        <title>Draft genome sequences of novel Actinobacteria.</title>
        <authorList>
            <person name="Sahin N."/>
            <person name="Ay H."/>
            <person name="Saygin H."/>
        </authorList>
    </citation>
    <scope>NUCLEOTIDE SEQUENCE [LARGE SCALE GENOMIC DNA]</scope>
    <source>
        <strain evidence="4 5">8K307</strain>
    </source>
</reference>
<sequence length="510" mass="54852">MVAPVPMDSSSGWACTSSSRRSGSWTGMHPAYAAAPTGRRTPGFGRPDLPGRPTLSVSADHLPRRIVVSSLNADREVSGGSEPHRGQGISLSLALPNGVDPVSRWRTTARAHENFLRSDPHGHAEVRPVVLESWRRSAALRVDPDRRDSPMALVDDALEEARATHPLRHAMPVVRRLLVDDAADAGVLVIVGDARGRILWAEGDDDLRRRAERLHLQAGADWCEDAMGTNAIGTALAIGDTVQVFGSEHYARSVQPWSCTAAPIRDPRTGHVLGVLDITGGASVVAPQSAFLVRSAVAAVEAELRLVGGAVAATPGSRLEILGRPRGRLVHLGRSVELSLRHTELLLLLAEHPDGLSASELAWQLYEHDAAEVTVRAEMSRLRKAVPELVSPAGQYRLRTELRTDAMDVADRLTRGDHRGAVELYRGDLLPRSAAPGVVTLRYRLHGWLRNVLLQSGDGEALRRYAMSPSGREDAQIWRACLDGLAPGSPQRAEAAAVLAGLDGELGHTG</sequence>
<feature type="compositionally biased region" description="Basic and acidic residues" evidence="2">
    <location>
        <begin position="73"/>
        <end position="85"/>
    </location>
</feature>
<evidence type="ECO:0000313" key="4">
    <source>
        <dbReference type="EMBL" id="TDD64328.1"/>
    </source>
</evidence>
<evidence type="ECO:0000256" key="2">
    <source>
        <dbReference type="SAM" id="MobiDB-lite"/>
    </source>
</evidence>
<evidence type="ECO:0000256" key="1">
    <source>
        <dbReference type="ARBA" id="ARBA00023125"/>
    </source>
</evidence>
<gene>
    <name evidence="4" type="ORF">E1262_28675</name>
</gene>
<evidence type="ECO:0000259" key="3">
    <source>
        <dbReference type="SMART" id="SM00862"/>
    </source>
</evidence>
<keyword evidence="1" id="KW-0238">DNA-binding</keyword>